<evidence type="ECO:0000256" key="2">
    <source>
        <dbReference type="SAM" id="Phobius"/>
    </source>
</evidence>
<dbReference type="Gene3D" id="3.90.10.10">
    <property type="entry name" value="Cytochrome C3"/>
    <property type="match status" value="1"/>
</dbReference>
<dbReference type="STRING" id="429009.Adeg_2077"/>
<accession>C9RA26</accession>
<evidence type="ECO:0000256" key="1">
    <source>
        <dbReference type="ARBA" id="ARBA00022729"/>
    </source>
</evidence>
<protein>
    <submittedName>
        <fullName evidence="3">Uncharacterized protein</fullName>
    </submittedName>
</protein>
<evidence type="ECO:0000313" key="4">
    <source>
        <dbReference type="Proteomes" id="UP000002620"/>
    </source>
</evidence>
<keyword evidence="2" id="KW-0472">Membrane</keyword>
<dbReference type="eggNOG" id="COG3005">
    <property type="taxonomic scope" value="Bacteria"/>
</dbReference>
<sequence>MWNHYKPRTKDFAAKTLTKGGEEVGGVNFKNAAPYIIVVLLFILGVGINAIISAGREGPKAPGKEAVAGEYQLASSKCAECHEMWPYISTWMLSAHKKVSCDRCHTNIDLAAMEKAHAAGSYRQPIALKAPMDRGVCLGCHSGQRAPSMPGDLRDPHPAHFEAGIQCVSCHYGVTHFKINERDIFKLPDFSNPSNWRPELVKTIATLPYSRPTMQDCFNCHQTVFNPNFNPEKPMKASETPCAACHTQLTNPSQLPPAYR</sequence>
<dbReference type="SUPFAM" id="SSF48695">
    <property type="entry name" value="Multiheme cytochromes"/>
    <property type="match status" value="1"/>
</dbReference>
<dbReference type="KEGG" id="adg:Adeg_2077"/>
<reference evidence="3 4" key="1">
    <citation type="submission" date="2009-10" db="EMBL/GenBank/DDBJ databases">
        <title>Complete sequence of chromosome of Ammonifex degensii KC4.</title>
        <authorList>
            <consortium name="US DOE Joint Genome Institute"/>
            <person name="Kerfeld C."/>
            <person name="Goodner B."/>
            <person name="Huber H."/>
            <person name="Stetter K."/>
            <person name="Lucas S."/>
            <person name="Copeland A."/>
            <person name="Lapidus A."/>
            <person name="Glavina del Rio T."/>
            <person name="Dalin E."/>
            <person name="Tice H."/>
            <person name="Bruce D."/>
            <person name="Goodwin L."/>
            <person name="Pitluck S."/>
            <person name="Saunders E."/>
            <person name="Brettin T."/>
            <person name="Detter J.C."/>
            <person name="Han C."/>
            <person name="Larimer F."/>
            <person name="Land M."/>
            <person name="Hauser L."/>
            <person name="Kyrpides N."/>
            <person name="Ovchinnikova G."/>
            <person name="Richardson P."/>
        </authorList>
    </citation>
    <scope>NUCLEOTIDE SEQUENCE [LARGE SCALE GENOMIC DNA]</scope>
    <source>
        <strain evidence="4">DSM 10501 / KC4</strain>
    </source>
</reference>
<keyword evidence="2" id="KW-0812">Transmembrane</keyword>
<dbReference type="Proteomes" id="UP000002620">
    <property type="component" value="Chromosome"/>
</dbReference>
<organism evidence="3 4">
    <name type="scientific">Ammonifex degensii (strain DSM 10501 / KC4)</name>
    <dbReference type="NCBI Taxonomy" id="429009"/>
    <lineage>
        <taxon>Bacteria</taxon>
        <taxon>Bacillati</taxon>
        <taxon>Bacillota</taxon>
        <taxon>Clostridia</taxon>
        <taxon>Thermoanaerobacterales</taxon>
        <taxon>Thermoanaerobacteraceae</taxon>
        <taxon>Ammonifex</taxon>
    </lineage>
</organism>
<feature type="transmembrane region" description="Helical" evidence="2">
    <location>
        <begin position="32"/>
        <end position="52"/>
    </location>
</feature>
<dbReference type="PANTHER" id="PTHR35038">
    <property type="entry name" value="DISSIMILATORY SULFITE REDUCTASE SIRA"/>
    <property type="match status" value="1"/>
</dbReference>
<keyword evidence="4" id="KW-1185">Reference proteome</keyword>
<dbReference type="EMBL" id="CP001785">
    <property type="protein sequence ID" value="ACX53155.1"/>
    <property type="molecule type" value="Genomic_DNA"/>
</dbReference>
<dbReference type="PANTHER" id="PTHR35038:SF8">
    <property type="entry name" value="C-TYPE POLYHEME CYTOCHROME OMCC"/>
    <property type="match status" value="1"/>
</dbReference>
<dbReference type="InterPro" id="IPR036280">
    <property type="entry name" value="Multihaem_cyt_sf"/>
</dbReference>
<gene>
    <name evidence="3" type="ordered locus">Adeg_2077</name>
</gene>
<dbReference type="GO" id="GO:0016491">
    <property type="term" value="F:oxidoreductase activity"/>
    <property type="evidence" value="ECO:0007669"/>
    <property type="project" value="TreeGrafter"/>
</dbReference>
<dbReference type="HOGENOM" id="CLU_1154508_0_0_9"/>
<proteinExistence type="predicted"/>
<evidence type="ECO:0000313" key="3">
    <source>
        <dbReference type="EMBL" id="ACX53155.1"/>
    </source>
</evidence>
<name>C9RA26_AMMDK</name>
<keyword evidence="1" id="KW-0732">Signal</keyword>
<dbReference type="InterPro" id="IPR051829">
    <property type="entry name" value="Multiheme_Cytochr_ET"/>
</dbReference>
<keyword evidence="2" id="KW-1133">Transmembrane helix</keyword>
<dbReference type="Gene3D" id="1.10.287.3080">
    <property type="match status" value="1"/>
</dbReference>
<dbReference type="AlphaFoldDB" id="C9RA26"/>